<evidence type="ECO:0000313" key="1">
    <source>
        <dbReference type="EMBL" id="KAK7488075.1"/>
    </source>
</evidence>
<gene>
    <name evidence="1" type="ORF">BaRGS_00020666</name>
</gene>
<sequence>MNNLKKIDDFQKCSKEFLEVTSSLQGSVCSVLASYVRSYGSRSYTADICTDPFILLSDKAVLHRSTSFYKNTLDQASSAQVALDPNHDTYRSTHHIDNLTYASGSARKQRATTALLQRTATYKYIRLCYICNISVQALQSSGPLKR</sequence>
<name>A0ABD0KM46_9CAEN</name>
<dbReference type="EMBL" id="JACVVK020000155">
    <property type="protein sequence ID" value="KAK7488075.1"/>
    <property type="molecule type" value="Genomic_DNA"/>
</dbReference>
<reference evidence="1 2" key="1">
    <citation type="journal article" date="2023" name="Sci. Data">
        <title>Genome assembly of the Korean intertidal mud-creeper Batillaria attramentaria.</title>
        <authorList>
            <person name="Patra A.K."/>
            <person name="Ho P.T."/>
            <person name="Jun S."/>
            <person name="Lee S.J."/>
            <person name="Kim Y."/>
            <person name="Won Y.J."/>
        </authorList>
    </citation>
    <scope>NUCLEOTIDE SEQUENCE [LARGE SCALE GENOMIC DNA]</scope>
    <source>
        <strain evidence="1">Wonlab-2016</strain>
    </source>
</reference>
<keyword evidence="2" id="KW-1185">Reference proteome</keyword>
<organism evidence="1 2">
    <name type="scientific">Batillaria attramentaria</name>
    <dbReference type="NCBI Taxonomy" id="370345"/>
    <lineage>
        <taxon>Eukaryota</taxon>
        <taxon>Metazoa</taxon>
        <taxon>Spiralia</taxon>
        <taxon>Lophotrochozoa</taxon>
        <taxon>Mollusca</taxon>
        <taxon>Gastropoda</taxon>
        <taxon>Caenogastropoda</taxon>
        <taxon>Sorbeoconcha</taxon>
        <taxon>Cerithioidea</taxon>
        <taxon>Batillariidae</taxon>
        <taxon>Batillaria</taxon>
    </lineage>
</organism>
<dbReference type="Proteomes" id="UP001519460">
    <property type="component" value="Unassembled WGS sequence"/>
</dbReference>
<proteinExistence type="predicted"/>
<accession>A0ABD0KM46</accession>
<dbReference type="AlphaFoldDB" id="A0ABD0KM46"/>
<evidence type="ECO:0000313" key="2">
    <source>
        <dbReference type="Proteomes" id="UP001519460"/>
    </source>
</evidence>
<protein>
    <submittedName>
        <fullName evidence="1">Uncharacterized protein</fullName>
    </submittedName>
</protein>
<comment type="caution">
    <text evidence="1">The sequence shown here is derived from an EMBL/GenBank/DDBJ whole genome shotgun (WGS) entry which is preliminary data.</text>
</comment>